<accession>A0A016T607</accession>
<evidence type="ECO:0000256" key="1">
    <source>
        <dbReference type="SAM" id="Phobius"/>
    </source>
</evidence>
<evidence type="ECO:0000313" key="2">
    <source>
        <dbReference type="EMBL" id="EYB98024.1"/>
    </source>
</evidence>
<name>A0A016T607_9BILA</name>
<sequence>MAEDITIQDKSDRTTPFFVFFAIGFLYGLLLAYMHTRMVKLRTVMSVECGCADSQSVKARGDAMRARGSRPLEAPLPASAAIEAIALFKFE</sequence>
<feature type="transmembrane region" description="Helical" evidence="1">
    <location>
        <begin position="17"/>
        <end position="36"/>
    </location>
</feature>
<keyword evidence="3" id="KW-1185">Reference proteome</keyword>
<organism evidence="2 3">
    <name type="scientific">Ancylostoma ceylanicum</name>
    <dbReference type="NCBI Taxonomy" id="53326"/>
    <lineage>
        <taxon>Eukaryota</taxon>
        <taxon>Metazoa</taxon>
        <taxon>Ecdysozoa</taxon>
        <taxon>Nematoda</taxon>
        <taxon>Chromadorea</taxon>
        <taxon>Rhabditida</taxon>
        <taxon>Rhabditina</taxon>
        <taxon>Rhabditomorpha</taxon>
        <taxon>Strongyloidea</taxon>
        <taxon>Ancylostomatidae</taxon>
        <taxon>Ancylostomatinae</taxon>
        <taxon>Ancylostoma</taxon>
    </lineage>
</organism>
<keyword evidence="1" id="KW-0472">Membrane</keyword>
<dbReference type="EMBL" id="JARK01001470">
    <property type="protein sequence ID" value="EYB98024.1"/>
    <property type="molecule type" value="Genomic_DNA"/>
</dbReference>
<keyword evidence="1" id="KW-1133">Transmembrane helix</keyword>
<protein>
    <submittedName>
        <fullName evidence="2">Uncharacterized protein</fullName>
    </submittedName>
</protein>
<dbReference type="AlphaFoldDB" id="A0A016T607"/>
<gene>
    <name evidence="2" type="primary">Acey_s0134.g1814</name>
    <name evidence="2" type="ORF">Y032_0134g1814</name>
</gene>
<dbReference type="OrthoDB" id="10506661at2759"/>
<comment type="caution">
    <text evidence="2">The sequence shown here is derived from an EMBL/GenBank/DDBJ whole genome shotgun (WGS) entry which is preliminary data.</text>
</comment>
<proteinExistence type="predicted"/>
<dbReference type="Proteomes" id="UP000024635">
    <property type="component" value="Unassembled WGS sequence"/>
</dbReference>
<reference evidence="3" key="1">
    <citation type="journal article" date="2015" name="Nat. Genet.">
        <title>The genome and transcriptome of the zoonotic hookworm Ancylostoma ceylanicum identify infection-specific gene families.</title>
        <authorList>
            <person name="Schwarz E.M."/>
            <person name="Hu Y."/>
            <person name="Antoshechkin I."/>
            <person name="Miller M.M."/>
            <person name="Sternberg P.W."/>
            <person name="Aroian R.V."/>
        </authorList>
    </citation>
    <scope>NUCLEOTIDE SEQUENCE</scope>
    <source>
        <strain evidence="3">HY135</strain>
    </source>
</reference>
<keyword evidence="1" id="KW-0812">Transmembrane</keyword>
<evidence type="ECO:0000313" key="3">
    <source>
        <dbReference type="Proteomes" id="UP000024635"/>
    </source>
</evidence>